<keyword evidence="5" id="KW-0378">Hydrolase</keyword>
<feature type="domain" description="PIN" evidence="8">
    <location>
        <begin position="4"/>
        <end position="118"/>
    </location>
</feature>
<comment type="cofactor">
    <cofactor evidence="1">
        <name>Mg(2+)</name>
        <dbReference type="ChEBI" id="CHEBI:18420"/>
    </cofactor>
</comment>
<dbReference type="Pfam" id="PF01850">
    <property type="entry name" value="PIN"/>
    <property type="match status" value="1"/>
</dbReference>
<evidence type="ECO:0000256" key="7">
    <source>
        <dbReference type="ARBA" id="ARBA00038093"/>
    </source>
</evidence>
<evidence type="ECO:0000256" key="4">
    <source>
        <dbReference type="ARBA" id="ARBA00022723"/>
    </source>
</evidence>
<dbReference type="GO" id="GO:0046872">
    <property type="term" value="F:metal ion binding"/>
    <property type="evidence" value="ECO:0007669"/>
    <property type="project" value="UniProtKB-KW"/>
</dbReference>
<dbReference type="Proteomes" id="UP000003835">
    <property type="component" value="Unassembled WGS sequence"/>
</dbReference>
<dbReference type="OrthoDB" id="9800524at2"/>
<dbReference type="InterPro" id="IPR050556">
    <property type="entry name" value="Type_II_TA_system_RNase"/>
</dbReference>
<keyword evidence="6" id="KW-0460">Magnesium</keyword>
<dbReference type="AlphaFoldDB" id="B4VWJ9"/>
<organism evidence="9 10">
    <name type="scientific">Coleofasciculus chthonoplastes PCC 7420</name>
    <dbReference type="NCBI Taxonomy" id="118168"/>
    <lineage>
        <taxon>Bacteria</taxon>
        <taxon>Bacillati</taxon>
        <taxon>Cyanobacteriota</taxon>
        <taxon>Cyanophyceae</taxon>
        <taxon>Coleofasciculales</taxon>
        <taxon>Coleofasciculaceae</taxon>
        <taxon>Coleofasciculus</taxon>
    </lineage>
</organism>
<protein>
    <recommendedName>
        <fullName evidence="8">PIN domain-containing protein</fullName>
    </recommendedName>
</protein>
<evidence type="ECO:0000256" key="5">
    <source>
        <dbReference type="ARBA" id="ARBA00022801"/>
    </source>
</evidence>
<evidence type="ECO:0000313" key="9">
    <source>
        <dbReference type="EMBL" id="EDX73677.1"/>
    </source>
</evidence>
<dbReference type="STRING" id="118168.MC7420_6725"/>
<reference evidence="9 10" key="1">
    <citation type="submission" date="2008-07" db="EMBL/GenBank/DDBJ databases">
        <authorList>
            <person name="Tandeau de Marsac N."/>
            <person name="Ferriera S."/>
            <person name="Johnson J."/>
            <person name="Kravitz S."/>
            <person name="Beeson K."/>
            <person name="Sutton G."/>
            <person name="Rogers Y.-H."/>
            <person name="Friedman R."/>
            <person name="Frazier M."/>
            <person name="Venter J.C."/>
        </authorList>
    </citation>
    <scope>NUCLEOTIDE SEQUENCE [LARGE SCALE GENOMIC DNA]</scope>
    <source>
        <strain evidence="9 10">PCC 7420</strain>
    </source>
</reference>
<dbReference type="eggNOG" id="COG1487">
    <property type="taxonomic scope" value="Bacteria"/>
</dbReference>
<accession>B4VWJ9</accession>
<dbReference type="PANTHER" id="PTHR33653:SF1">
    <property type="entry name" value="RIBONUCLEASE VAPC2"/>
    <property type="match status" value="1"/>
</dbReference>
<dbReference type="EMBL" id="DS989856">
    <property type="protein sequence ID" value="EDX73677.1"/>
    <property type="molecule type" value="Genomic_DNA"/>
</dbReference>
<gene>
    <name evidence="9" type="ORF">MC7420_6725</name>
</gene>
<dbReference type="GO" id="GO:0016787">
    <property type="term" value="F:hydrolase activity"/>
    <property type="evidence" value="ECO:0007669"/>
    <property type="project" value="UniProtKB-KW"/>
</dbReference>
<evidence type="ECO:0000256" key="6">
    <source>
        <dbReference type="ARBA" id="ARBA00022842"/>
    </source>
</evidence>
<keyword evidence="2" id="KW-1277">Toxin-antitoxin system</keyword>
<dbReference type="Gene3D" id="3.40.50.1010">
    <property type="entry name" value="5'-nuclease"/>
    <property type="match status" value="1"/>
</dbReference>
<proteinExistence type="inferred from homology"/>
<keyword evidence="10" id="KW-1185">Reference proteome</keyword>
<dbReference type="GO" id="GO:0004518">
    <property type="term" value="F:nuclease activity"/>
    <property type="evidence" value="ECO:0007669"/>
    <property type="project" value="UniProtKB-KW"/>
</dbReference>
<evidence type="ECO:0000259" key="8">
    <source>
        <dbReference type="Pfam" id="PF01850"/>
    </source>
</evidence>
<evidence type="ECO:0000313" key="10">
    <source>
        <dbReference type="Proteomes" id="UP000003835"/>
    </source>
</evidence>
<evidence type="ECO:0000256" key="1">
    <source>
        <dbReference type="ARBA" id="ARBA00001946"/>
    </source>
</evidence>
<dbReference type="HOGENOM" id="CLU_137728_0_0_3"/>
<comment type="similarity">
    <text evidence="7">Belongs to the PINc/VapC protein family.</text>
</comment>
<keyword evidence="4" id="KW-0479">Metal-binding</keyword>
<dbReference type="SUPFAM" id="SSF88723">
    <property type="entry name" value="PIN domain-like"/>
    <property type="match status" value="1"/>
</dbReference>
<dbReference type="InterPro" id="IPR029060">
    <property type="entry name" value="PIN-like_dom_sf"/>
</dbReference>
<evidence type="ECO:0000256" key="3">
    <source>
        <dbReference type="ARBA" id="ARBA00022722"/>
    </source>
</evidence>
<dbReference type="InterPro" id="IPR002716">
    <property type="entry name" value="PIN_dom"/>
</dbReference>
<name>B4VWJ9_9CYAN</name>
<sequence>MSEILVDSNVILDILTEDPQWFDWSSQMLTDYANQGDLVINPIIYAEISIGFNQPEEVEDALPEDFFRRDPLPYSAAFLAGQSFLAYRRHGGERRSPLPDFYIGAHAVIANMPLLTRDVNRYLTYFPSVQLITP</sequence>
<evidence type="ECO:0000256" key="2">
    <source>
        <dbReference type="ARBA" id="ARBA00022649"/>
    </source>
</evidence>
<dbReference type="RefSeq" id="WP_006102902.1">
    <property type="nucleotide sequence ID" value="NZ_DS989856.1"/>
</dbReference>
<dbReference type="PANTHER" id="PTHR33653">
    <property type="entry name" value="RIBONUCLEASE VAPC2"/>
    <property type="match status" value="1"/>
</dbReference>
<keyword evidence="3" id="KW-0540">Nuclease</keyword>